<proteinExistence type="predicted"/>
<feature type="compositionally biased region" description="Basic and acidic residues" evidence="1">
    <location>
        <begin position="51"/>
        <end position="63"/>
    </location>
</feature>
<dbReference type="Proteomes" id="UP000011550">
    <property type="component" value="Unassembled WGS sequence"/>
</dbReference>
<feature type="compositionally biased region" description="Basic residues" evidence="1">
    <location>
        <begin position="64"/>
        <end position="83"/>
    </location>
</feature>
<dbReference type="PATRIC" id="fig|662479.7.peg.1769"/>
<evidence type="ECO:0000313" key="2">
    <source>
        <dbReference type="EMBL" id="ELZ95153.1"/>
    </source>
</evidence>
<protein>
    <submittedName>
        <fullName evidence="2">Sugar kinase</fullName>
    </submittedName>
</protein>
<name>M0IH24_9EURY</name>
<keyword evidence="3" id="KW-1185">Reference proteome</keyword>
<organism evidence="2 3">
    <name type="scientific">Haloferax mucosum ATCC BAA-1512</name>
    <dbReference type="NCBI Taxonomy" id="662479"/>
    <lineage>
        <taxon>Archaea</taxon>
        <taxon>Methanobacteriati</taxon>
        <taxon>Methanobacteriota</taxon>
        <taxon>Stenosarchaea group</taxon>
        <taxon>Halobacteria</taxon>
        <taxon>Halobacteriales</taxon>
        <taxon>Haloferacaceae</taxon>
        <taxon>Haloferax</taxon>
    </lineage>
</organism>
<sequence>MEHGRAVPAVTADEMRDVDRVAVETVGLGLLQMMEHGRADARGSRPRSGGSHRDIGSHRGDGRRQKHREHQNRRTRPWVLTRR</sequence>
<dbReference type="AlphaFoldDB" id="M0IH24"/>
<keyword evidence="2" id="KW-0808">Transferase</keyword>
<evidence type="ECO:0000256" key="1">
    <source>
        <dbReference type="SAM" id="MobiDB-lite"/>
    </source>
</evidence>
<gene>
    <name evidence="2" type="ORF">C440_08752</name>
</gene>
<evidence type="ECO:0000313" key="3">
    <source>
        <dbReference type="Proteomes" id="UP000011550"/>
    </source>
</evidence>
<accession>M0IH24</accession>
<keyword evidence="2" id="KW-0418">Kinase</keyword>
<dbReference type="EMBL" id="AOLN01000011">
    <property type="protein sequence ID" value="ELZ95153.1"/>
    <property type="molecule type" value="Genomic_DNA"/>
</dbReference>
<comment type="caution">
    <text evidence="2">The sequence shown here is derived from an EMBL/GenBank/DDBJ whole genome shotgun (WGS) entry which is preliminary data.</text>
</comment>
<dbReference type="STRING" id="662479.C440_08752"/>
<dbReference type="GO" id="GO:0016301">
    <property type="term" value="F:kinase activity"/>
    <property type="evidence" value="ECO:0007669"/>
    <property type="project" value="UniProtKB-KW"/>
</dbReference>
<feature type="region of interest" description="Disordered" evidence="1">
    <location>
        <begin position="35"/>
        <end position="83"/>
    </location>
</feature>
<reference evidence="2 3" key="1">
    <citation type="journal article" date="2014" name="PLoS Genet.">
        <title>Phylogenetically driven sequencing of extremely halophilic archaea reveals strategies for static and dynamic osmo-response.</title>
        <authorList>
            <person name="Becker E.A."/>
            <person name="Seitzer P.M."/>
            <person name="Tritt A."/>
            <person name="Larsen D."/>
            <person name="Krusor M."/>
            <person name="Yao A.I."/>
            <person name="Wu D."/>
            <person name="Madern D."/>
            <person name="Eisen J.A."/>
            <person name="Darling A.E."/>
            <person name="Facciotti M.T."/>
        </authorList>
    </citation>
    <scope>NUCLEOTIDE SEQUENCE [LARGE SCALE GENOMIC DNA]</scope>
    <source>
        <strain evidence="2 3">ATCC BAA-1512</strain>
    </source>
</reference>